<evidence type="ECO:0000313" key="3">
    <source>
        <dbReference type="Proteomes" id="UP001231189"/>
    </source>
</evidence>
<sequence length="297" mass="33410">MENYSLLMGAAAVMKMAVEMAAVSMEKPSGGTSPLRAGTETPVPQILASRWRRLWKFILDNYTEVAGPSHASPAASRSTRTPADVFLDDSSCVDSVQQELAELRQQLQAMKKQAITIMDKSCKSSEREKAALQQPQESLELKETAVPFLMLLLRINTLMRELRSFFGSLDKVILDFVKAQLMAGARFALIWLKICHPKLDLNNVIDVCYSKLKQRRKNVDKLNDAVTPIAEKMTEELLRVDAAFFHKYRYADALDAPPEGEKVTIDDFFIDAHLLFLLLCLIPSQSVKFVYGESYVL</sequence>
<dbReference type="Proteomes" id="UP001231189">
    <property type="component" value="Unassembled WGS sequence"/>
</dbReference>
<feature type="coiled-coil region" evidence="1">
    <location>
        <begin position="93"/>
        <end position="120"/>
    </location>
</feature>
<protein>
    <submittedName>
        <fullName evidence="2">Uncharacterized protein</fullName>
    </submittedName>
</protein>
<reference evidence="2" key="1">
    <citation type="submission" date="2023-07" db="EMBL/GenBank/DDBJ databases">
        <title>A chromosome-level genome assembly of Lolium multiflorum.</title>
        <authorList>
            <person name="Chen Y."/>
            <person name="Copetti D."/>
            <person name="Kolliker R."/>
            <person name="Studer B."/>
        </authorList>
    </citation>
    <scope>NUCLEOTIDE SEQUENCE</scope>
    <source>
        <strain evidence="2">02402/16</strain>
        <tissue evidence="2">Leaf</tissue>
    </source>
</reference>
<keyword evidence="3" id="KW-1185">Reference proteome</keyword>
<evidence type="ECO:0000256" key="1">
    <source>
        <dbReference type="SAM" id="Coils"/>
    </source>
</evidence>
<organism evidence="2 3">
    <name type="scientific">Lolium multiflorum</name>
    <name type="common">Italian ryegrass</name>
    <name type="synonym">Lolium perenne subsp. multiflorum</name>
    <dbReference type="NCBI Taxonomy" id="4521"/>
    <lineage>
        <taxon>Eukaryota</taxon>
        <taxon>Viridiplantae</taxon>
        <taxon>Streptophyta</taxon>
        <taxon>Embryophyta</taxon>
        <taxon>Tracheophyta</taxon>
        <taxon>Spermatophyta</taxon>
        <taxon>Magnoliopsida</taxon>
        <taxon>Liliopsida</taxon>
        <taxon>Poales</taxon>
        <taxon>Poaceae</taxon>
        <taxon>BOP clade</taxon>
        <taxon>Pooideae</taxon>
        <taxon>Poodae</taxon>
        <taxon>Poeae</taxon>
        <taxon>Poeae Chloroplast Group 2 (Poeae type)</taxon>
        <taxon>Loliodinae</taxon>
        <taxon>Loliinae</taxon>
        <taxon>Lolium</taxon>
    </lineage>
</organism>
<proteinExistence type="predicted"/>
<keyword evidence="1" id="KW-0175">Coiled coil</keyword>
<gene>
    <name evidence="2" type="ORF">QYE76_047681</name>
</gene>
<dbReference type="EMBL" id="JAUUTY010000002">
    <property type="protein sequence ID" value="KAK1686833.1"/>
    <property type="molecule type" value="Genomic_DNA"/>
</dbReference>
<dbReference type="AlphaFoldDB" id="A0AAD8TS06"/>
<comment type="caution">
    <text evidence="2">The sequence shown here is derived from an EMBL/GenBank/DDBJ whole genome shotgun (WGS) entry which is preliminary data.</text>
</comment>
<name>A0AAD8TS06_LOLMU</name>
<evidence type="ECO:0000313" key="2">
    <source>
        <dbReference type="EMBL" id="KAK1686833.1"/>
    </source>
</evidence>
<accession>A0AAD8TS06</accession>